<reference evidence="1" key="1">
    <citation type="submission" date="2016-05" db="EMBL/GenBank/DDBJ databases">
        <title>Gene Analysis of Helicobacter pylori Strain Evolution From an Original Source.</title>
        <authorList>
            <person name="Wu D.-C."/>
        </authorList>
    </citation>
    <scope>NUCLEOTIDE SEQUENCE</scope>
    <source>
        <strain evidence="1">DU-Chou2013</strain>
    </source>
</reference>
<proteinExistence type="predicted"/>
<name>A0A6F8EHV8_HELPX</name>
<evidence type="ECO:0000313" key="1">
    <source>
        <dbReference type="EMBL" id="ASR82467.1"/>
    </source>
</evidence>
<sequence length="45" mass="5435">MFSLFIFTLLLILTNAFDYFFNQVRIKWVYKLVKNLTLKSSKQNS</sequence>
<dbReference type="AlphaFoldDB" id="A0A6F8EHV8"/>
<dbReference type="EMBL" id="KX268352">
    <property type="protein sequence ID" value="ASR82467.1"/>
    <property type="molecule type" value="Genomic_DNA"/>
</dbReference>
<organism evidence="1">
    <name type="scientific">Helicobacter pylori</name>
    <name type="common">Campylobacter pylori</name>
    <dbReference type="NCBI Taxonomy" id="210"/>
    <lineage>
        <taxon>Bacteria</taxon>
        <taxon>Pseudomonadati</taxon>
        <taxon>Campylobacterota</taxon>
        <taxon>Epsilonproteobacteria</taxon>
        <taxon>Campylobacterales</taxon>
        <taxon>Helicobacteraceae</taxon>
        <taxon>Helicobacter</taxon>
    </lineage>
</organism>
<accession>A0A6F8EHV8</accession>
<protein>
    <submittedName>
        <fullName evidence="1">Uncharacterized protein</fullName>
    </submittedName>
</protein>